<dbReference type="PANTHER" id="PTHR43591">
    <property type="entry name" value="METHYLTRANSFERASE"/>
    <property type="match status" value="1"/>
</dbReference>
<evidence type="ECO:0000256" key="2">
    <source>
        <dbReference type="SAM" id="MobiDB-lite"/>
    </source>
</evidence>
<organism evidence="3 4">
    <name type="scientific">Plectosphaerella plurivora</name>
    <dbReference type="NCBI Taxonomy" id="936078"/>
    <lineage>
        <taxon>Eukaryota</taxon>
        <taxon>Fungi</taxon>
        <taxon>Dikarya</taxon>
        <taxon>Ascomycota</taxon>
        <taxon>Pezizomycotina</taxon>
        <taxon>Sordariomycetes</taxon>
        <taxon>Hypocreomycetidae</taxon>
        <taxon>Glomerellales</taxon>
        <taxon>Plectosphaerellaceae</taxon>
        <taxon>Plectosphaerella</taxon>
    </lineage>
</organism>
<keyword evidence="4" id="KW-1185">Reference proteome</keyword>
<dbReference type="CDD" id="cd02440">
    <property type="entry name" value="AdoMet_MTases"/>
    <property type="match status" value="1"/>
</dbReference>
<name>A0A9P8VGW5_9PEZI</name>
<keyword evidence="3" id="KW-0808">Transferase</keyword>
<dbReference type="SUPFAM" id="SSF53335">
    <property type="entry name" value="S-adenosyl-L-methionine-dependent methyltransferases"/>
    <property type="match status" value="1"/>
</dbReference>
<comment type="caution">
    <text evidence="3">The sequence shown here is derived from an EMBL/GenBank/DDBJ whole genome shotgun (WGS) entry which is preliminary data.</text>
</comment>
<dbReference type="EMBL" id="JAGSXJ010000004">
    <property type="protein sequence ID" value="KAH6692228.1"/>
    <property type="molecule type" value="Genomic_DNA"/>
</dbReference>
<proteinExistence type="inferred from homology"/>
<dbReference type="GO" id="GO:0008168">
    <property type="term" value="F:methyltransferase activity"/>
    <property type="evidence" value="ECO:0007669"/>
    <property type="project" value="UniProtKB-KW"/>
</dbReference>
<reference evidence="3" key="1">
    <citation type="journal article" date="2021" name="Nat. Commun.">
        <title>Genetic determinants of endophytism in the Arabidopsis root mycobiome.</title>
        <authorList>
            <person name="Mesny F."/>
            <person name="Miyauchi S."/>
            <person name="Thiergart T."/>
            <person name="Pickel B."/>
            <person name="Atanasova L."/>
            <person name="Karlsson M."/>
            <person name="Huettel B."/>
            <person name="Barry K.W."/>
            <person name="Haridas S."/>
            <person name="Chen C."/>
            <person name="Bauer D."/>
            <person name="Andreopoulos W."/>
            <person name="Pangilinan J."/>
            <person name="LaButti K."/>
            <person name="Riley R."/>
            <person name="Lipzen A."/>
            <person name="Clum A."/>
            <person name="Drula E."/>
            <person name="Henrissat B."/>
            <person name="Kohler A."/>
            <person name="Grigoriev I.V."/>
            <person name="Martin F.M."/>
            <person name="Hacquard S."/>
        </authorList>
    </citation>
    <scope>NUCLEOTIDE SEQUENCE</scope>
    <source>
        <strain evidence="3">MPI-SDFR-AT-0117</strain>
    </source>
</reference>
<dbReference type="InterPro" id="IPR029063">
    <property type="entry name" value="SAM-dependent_MTases_sf"/>
</dbReference>
<protein>
    <submittedName>
        <fullName evidence="3">S-adenosyl-L-methionine-dependent methyltransferase</fullName>
    </submittedName>
</protein>
<evidence type="ECO:0000313" key="4">
    <source>
        <dbReference type="Proteomes" id="UP000770015"/>
    </source>
</evidence>
<dbReference type="Proteomes" id="UP000770015">
    <property type="component" value="Unassembled WGS sequence"/>
</dbReference>
<dbReference type="Pfam" id="PF13489">
    <property type="entry name" value="Methyltransf_23"/>
    <property type="match status" value="1"/>
</dbReference>
<keyword evidence="3" id="KW-0489">Methyltransferase</keyword>
<dbReference type="GO" id="GO:0032259">
    <property type="term" value="P:methylation"/>
    <property type="evidence" value="ECO:0007669"/>
    <property type="project" value="UniProtKB-KW"/>
</dbReference>
<gene>
    <name evidence="3" type="ORF">F5X68DRAFT_267369</name>
</gene>
<feature type="region of interest" description="Disordered" evidence="2">
    <location>
        <begin position="1"/>
        <end position="35"/>
    </location>
</feature>
<dbReference type="OrthoDB" id="2013972at2759"/>
<evidence type="ECO:0000256" key="1">
    <source>
        <dbReference type="ARBA" id="ARBA00038158"/>
    </source>
</evidence>
<sequence>MVMDLEDAPASAPAPPAPPTQAAGSVPPTGIQPGPGHVIADHIVADIRPLHDGDSAIEIPIESTASLRDSILEFQRENGRTYHSLSAGKYGLPNDERESERLDILHALNLLTFNGRLALCPKDSGARRVLDMGTGTGIWAMDYADAHPEAEVIGVDLSPIQPILVPPNLRFEIDDLENDWTWSQRFDFIFCRSLVGSFTDWNSIIQKAYDHLEPGGWLEIQDGYFPIGSDDGTLPANSSLLRCCQLSVEAGDNLGRNMNAIINQCGSKMRDVGFVNCVERRFKWPINTWPKDRRYKELGMFALAALDSGIEGMLMGMLTRGLGWEMEQVLAFATAVRKEMRDPRIHAYWPLQVTYGQKPY</sequence>
<comment type="similarity">
    <text evidence="1">Belongs to the methyltransferase superfamily. LaeA methyltransferase family.</text>
</comment>
<dbReference type="AlphaFoldDB" id="A0A9P8VGW5"/>
<accession>A0A9P8VGW5</accession>
<dbReference type="Gene3D" id="3.40.50.150">
    <property type="entry name" value="Vaccinia Virus protein VP39"/>
    <property type="match status" value="1"/>
</dbReference>
<dbReference type="PANTHER" id="PTHR43591:SF31">
    <property type="entry name" value="LAEA-LIKE, PUTATIVE (AFU_ORTHOLOGUE AFUA_8G01930)-RELATED"/>
    <property type="match status" value="1"/>
</dbReference>
<evidence type="ECO:0000313" key="3">
    <source>
        <dbReference type="EMBL" id="KAH6692228.1"/>
    </source>
</evidence>